<dbReference type="Pfam" id="PF25583">
    <property type="entry name" value="WCX"/>
    <property type="match status" value="1"/>
</dbReference>
<reference evidence="2 3" key="1">
    <citation type="submission" date="2019-03" db="EMBL/GenBank/DDBJ databases">
        <title>Cohnella endophytica sp. nov., a novel endophytic bacterium isolated from bark of Sonneratia apetala.</title>
        <authorList>
            <person name="Tuo L."/>
        </authorList>
    </citation>
    <scope>NUCLEOTIDE SEQUENCE [LARGE SCALE GENOMIC DNA]</scope>
    <source>
        <strain evidence="2 3">CCTCC AB 208254</strain>
    </source>
</reference>
<dbReference type="RefSeq" id="WP_135154380.1">
    <property type="nucleotide sequence ID" value="NZ_SOMN01000047.1"/>
</dbReference>
<dbReference type="EMBL" id="SOMN01000047">
    <property type="protein sequence ID" value="TFE19844.1"/>
    <property type="molecule type" value="Genomic_DNA"/>
</dbReference>
<dbReference type="Proteomes" id="UP000297900">
    <property type="component" value="Unassembled WGS sequence"/>
</dbReference>
<evidence type="ECO:0000313" key="2">
    <source>
        <dbReference type="EMBL" id="TFE19844.1"/>
    </source>
</evidence>
<organism evidence="2 3">
    <name type="scientific">Cohnella luojiensis</name>
    <dbReference type="NCBI Taxonomy" id="652876"/>
    <lineage>
        <taxon>Bacteria</taxon>
        <taxon>Bacillati</taxon>
        <taxon>Bacillota</taxon>
        <taxon>Bacilli</taxon>
        <taxon>Bacillales</taxon>
        <taxon>Paenibacillaceae</taxon>
        <taxon>Cohnella</taxon>
    </lineage>
</organism>
<dbReference type="OrthoDB" id="9815009at2"/>
<dbReference type="AlphaFoldDB" id="A0A4Y8LNQ3"/>
<accession>A0A4Y8LNQ3</accession>
<sequence length="65" mass="7172">MKIEDSTTSDEDGGWVNASVEFHTLESACEILLGYGRHAREISPAELNQAIREECLAVTALYENS</sequence>
<evidence type="ECO:0000259" key="1">
    <source>
        <dbReference type="Pfam" id="PF25583"/>
    </source>
</evidence>
<protein>
    <submittedName>
        <fullName evidence="2">WYL domain-containing protein</fullName>
    </submittedName>
</protein>
<name>A0A4Y8LNQ3_9BACL</name>
<evidence type="ECO:0000313" key="3">
    <source>
        <dbReference type="Proteomes" id="UP000297900"/>
    </source>
</evidence>
<feature type="domain" description="WCX" evidence="1">
    <location>
        <begin position="10"/>
        <end position="55"/>
    </location>
</feature>
<dbReference type="InterPro" id="IPR057727">
    <property type="entry name" value="WCX_dom"/>
</dbReference>
<comment type="caution">
    <text evidence="2">The sequence shown here is derived from an EMBL/GenBank/DDBJ whole genome shotgun (WGS) entry which is preliminary data.</text>
</comment>
<proteinExistence type="predicted"/>
<keyword evidence="3" id="KW-1185">Reference proteome</keyword>
<gene>
    <name evidence="2" type="ORF">E2980_21885</name>
</gene>